<feature type="transmembrane region" description="Helical" evidence="1">
    <location>
        <begin position="121"/>
        <end position="144"/>
    </location>
</feature>
<dbReference type="Proteomes" id="UP000006701">
    <property type="component" value="Unassembled WGS sequence"/>
</dbReference>
<keyword evidence="1" id="KW-0472">Membrane</keyword>
<evidence type="ECO:0000256" key="1">
    <source>
        <dbReference type="SAM" id="Phobius"/>
    </source>
</evidence>
<keyword evidence="3" id="KW-1185">Reference proteome</keyword>
<feature type="transmembrane region" description="Helical" evidence="1">
    <location>
        <begin position="87"/>
        <end position="109"/>
    </location>
</feature>
<dbReference type="VEuPathDB" id="FungiDB:ACLA_018890"/>
<dbReference type="AlphaFoldDB" id="A1CNG4"/>
<gene>
    <name evidence="2" type="ORF">ACLA_018890</name>
</gene>
<dbReference type="RefSeq" id="XP_001268611.1">
    <property type="nucleotide sequence ID" value="XM_001268610.1"/>
</dbReference>
<dbReference type="GeneID" id="4701584"/>
<dbReference type="EMBL" id="DS027059">
    <property type="protein sequence ID" value="EAW07185.1"/>
    <property type="molecule type" value="Genomic_DNA"/>
</dbReference>
<accession>A1CNG4</accession>
<evidence type="ECO:0000313" key="2">
    <source>
        <dbReference type="EMBL" id="EAW07185.1"/>
    </source>
</evidence>
<sequence length="247" mass="26640">METGSFHSGSGGSYTVSCASDHDESTFLKKNRHLGWIQLGVSIICLSCALAAVGCEAVPYQHYRSTSAFEEAGLALWPLNFDLQPTIAILSCGCVIALQNLVYIIAALLPSPHSHIRRLNILASGTAFAGLLAATIGLAFSIYLPRSTYPDGFSQNETLHSWTCKWKALGSVTSSEDADVHAPTHFARDCRETQAAFVILALLVGLEVVRGVVALAALWLDRSVVKQREDSAQLEKIRIAVRKVNGV</sequence>
<dbReference type="KEGG" id="act:ACLA_018890"/>
<organism evidence="2 3">
    <name type="scientific">Aspergillus clavatus (strain ATCC 1007 / CBS 513.65 / DSM 816 / NCTC 3887 / NRRL 1 / QM 1276 / 107)</name>
    <dbReference type="NCBI Taxonomy" id="344612"/>
    <lineage>
        <taxon>Eukaryota</taxon>
        <taxon>Fungi</taxon>
        <taxon>Dikarya</taxon>
        <taxon>Ascomycota</taxon>
        <taxon>Pezizomycotina</taxon>
        <taxon>Eurotiomycetes</taxon>
        <taxon>Eurotiomycetidae</taxon>
        <taxon>Eurotiales</taxon>
        <taxon>Aspergillaceae</taxon>
        <taxon>Aspergillus</taxon>
        <taxon>Aspergillus subgen. Fumigati</taxon>
    </lineage>
</organism>
<keyword evidence="1" id="KW-1133">Transmembrane helix</keyword>
<name>A1CNG4_ASPCL</name>
<proteinExistence type="predicted"/>
<feature type="transmembrane region" description="Helical" evidence="1">
    <location>
        <begin position="34"/>
        <end position="54"/>
    </location>
</feature>
<dbReference type="OrthoDB" id="3890746at2759"/>
<reference evidence="2 3" key="1">
    <citation type="journal article" date="2008" name="PLoS Genet.">
        <title>Genomic islands in the pathogenic filamentous fungus Aspergillus fumigatus.</title>
        <authorList>
            <person name="Fedorova N.D."/>
            <person name="Khaldi N."/>
            <person name="Joardar V.S."/>
            <person name="Maiti R."/>
            <person name="Amedeo P."/>
            <person name="Anderson M.J."/>
            <person name="Crabtree J."/>
            <person name="Silva J.C."/>
            <person name="Badger J.H."/>
            <person name="Albarraq A."/>
            <person name="Angiuoli S."/>
            <person name="Bussey H."/>
            <person name="Bowyer P."/>
            <person name="Cotty P.J."/>
            <person name="Dyer P.S."/>
            <person name="Egan A."/>
            <person name="Galens K."/>
            <person name="Fraser-Liggett C.M."/>
            <person name="Haas B.J."/>
            <person name="Inman J.M."/>
            <person name="Kent R."/>
            <person name="Lemieux S."/>
            <person name="Malavazi I."/>
            <person name="Orvis J."/>
            <person name="Roemer T."/>
            <person name="Ronning C.M."/>
            <person name="Sundaram J.P."/>
            <person name="Sutton G."/>
            <person name="Turner G."/>
            <person name="Venter J.C."/>
            <person name="White O.R."/>
            <person name="Whitty B.R."/>
            <person name="Youngman P."/>
            <person name="Wolfe K.H."/>
            <person name="Goldman G.H."/>
            <person name="Wortman J.R."/>
            <person name="Jiang B."/>
            <person name="Denning D.W."/>
            <person name="Nierman W.C."/>
        </authorList>
    </citation>
    <scope>NUCLEOTIDE SEQUENCE [LARGE SCALE GENOMIC DNA]</scope>
    <source>
        <strain evidence="3">ATCC 1007 / CBS 513.65 / DSM 816 / NCTC 3887 / NRRL 1</strain>
    </source>
</reference>
<dbReference type="HOGENOM" id="CLU_082161_0_0_1"/>
<dbReference type="eggNOG" id="ENOG502SP43">
    <property type="taxonomic scope" value="Eukaryota"/>
</dbReference>
<protein>
    <submittedName>
        <fullName evidence="2">Uncharacterized protein</fullName>
    </submittedName>
</protein>
<evidence type="ECO:0000313" key="3">
    <source>
        <dbReference type="Proteomes" id="UP000006701"/>
    </source>
</evidence>
<keyword evidence="1" id="KW-0812">Transmembrane</keyword>
<dbReference type="OMA" id="PHFGTLC"/>
<feature type="transmembrane region" description="Helical" evidence="1">
    <location>
        <begin position="195"/>
        <end position="220"/>
    </location>
</feature>